<comment type="caution">
    <text evidence="9">The sequence shown here is derived from an EMBL/GenBank/DDBJ whole genome shotgun (WGS) entry which is preliminary data.</text>
</comment>
<dbReference type="Proteomes" id="UP000327039">
    <property type="component" value="Unassembled WGS sequence"/>
</dbReference>
<keyword evidence="3 7" id="KW-0812">Transmembrane</keyword>
<proteinExistence type="predicted"/>
<comment type="subcellular location">
    <subcellularLocation>
        <location evidence="1">Cell membrane</location>
        <topology evidence="1">Multi-pass membrane protein</topology>
    </subcellularLocation>
</comment>
<accession>A0A5J5IMQ7</accession>
<dbReference type="GO" id="GO:0005886">
    <property type="term" value="C:plasma membrane"/>
    <property type="evidence" value="ECO:0007669"/>
    <property type="project" value="UniProtKB-SubCell"/>
</dbReference>
<evidence type="ECO:0000256" key="5">
    <source>
        <dbReference type="ARBA" id="ARBA00023136"/>
    </source>
</evidence>
<gene>
    <name evidence="9" type="ORF">F6B42_14665</name>
</gene>
<organism evidence="9 10">
    <name type="scientific">Microbacterium radiodurans</name>
    <dbReference type="NCBI Taxonomy" id="661398"/>
    <lineage>
        <taxon>Bacteria</taxon>
        <taxon>Bacillati</taxon>
        <taxon>Actinomycetota</taxon>
        <taxon>Actinomycetes</taxon>
        <taxon>Micrococcales</taxon>
        <taxon>Microbacteriaceae</taxon>
        <taxon>Microbacterium</taxon>
    </lineage>
</organism>
<dbReference type="OrthoDB" id="3298527at2"/>
<dbReference type="InterPro" id="IPR027379">
    <property type="entry name" value="CLS_N"/>
</dbReference>
<dbReference type="EMBL" id="VYRZ01000005">
    <property type="protein sequence ID" value="KAA9083784.1"/>
    <property type="molecule type" value="Genomic_DNA"/>
</dbReference>
<keyword evidence="5 7" id="KW-0472">Membrane</keyword>
<sequence length="125" mass="13999">MPFLALIVFVVMVAALVDAITRRSDQIKHLPKLVWILLIVIMPFIGSVLWFAIGREWGPQSEAISFGDPRRWSKSAAAPAPLATARPPRETRTTEQQLADLEAEMRIAELEAEVRRRRSGIDPVA</sequence>
<evidence type="ECO:0000256" key="4">
    <source>
        <dbReference type="ARBA" id="ARBA00022989"/>
    </source>
</evidence>
<evidence type="ECO:0000256" key="2">
    <source>
        <dbReference type="ARBA" id="ARBA00022475"/>
    </source>
</evidence>
<feature type="compositionally biased region" description="Low complexity" evidence="6">
    <location>
        <begin position="76"/>
        <end position="86"/>
    </location>
</feature>
<evidence type="ECO:0000259" key="8">
    <source>
        <dbReference type="Pfam" id="PF13396"/>
    </source>
</evidence>
<evidence type="ECO:0000256" key="7">
    <source>
        <dbReference type="SAM" id="Phobius"/>
    </source>
</evidence>
<evidence type="ECO:0000313" key="10">
    <source>
        <dbReference type="Proteomes" id="UP000327039"/>
    </source>
</evidence>
<protein>
    <submittedName>
        <fullName evidence="9">PLDc_N domain-containing protein</fullName>
    </submittedName>
</protein>
<dbReference type="AlphaFoldDB" id="A0A5J5IMQ7"/>
<feature type="transmembrane region" description="Helical" evidence="7">
    <location>
        <begin position="35"/>
        <end position="53"/>
    </location>
</feature>
<keyword evidence="2" id="KW-1003">Cell membrane</keyword>
<evidence type="ECO:0000256" key="1">
    <source>
        <dbReference type="ARBA" id="ARBA00004651"/>
    </source>
</evidence>
<dbReference type="Pfam" id="PF13396">
    <property type="entry name" value="PLDc_N"/>
    <property type="match status" value="1"/>
</dbReference>
<feature type="domain" description="Cardiolipin synthase N-terminal" evidence="8">
    <location>
        <begin position="10"/>
        <end position="55"/>
    </location>
</feature>
<evidence type="ECO:0000313" key="9">
    <source>
        <dbReference type="EMBL" id="KAA9083784.1"/>
    </source>
</evidence>
<evidence type="ECO:0000256" key="3">
    <source>
        <dbReference type="ARBA" id="ARBA00022692"/>
    </source>
</evidence>
<evidence type="ECO:0000256" key="6">
    <source>
        <dbReference type="SAM" id="MobiDB-lite"/>
    </source>
</evidence>
<keyword evidence="10" id="KW-1185">Reference proteome</keyword>
<reference evidence="10" key="1">
    <citation type="submission" date="2019-09" db="EMBL/GenBank/DDBJ databases">
        <title>Mumia zhuanghuii sp. nov. isolated from the intestinal contents of plateau pika (Ochotona curzoniae) in the Qinghai-Tibet plateau of China.</title>
        <authorList>
            <person name="Tian Z."/>
        </authorList>
    </citation>
    <scope>NUCLEOTIDE SEQUENCE [LARGE SCALE GENOMIC DNA]</scope>
    <source>
        <strain evidence="10">DSM 25564</strain>
    </source>
</reference>
<dbReference type="RefSeq" id="WP_150420494.1">
    <property type="nucleotide sequence ID" value="NZ_VYRZ01000005.1"/>
</dbReference>
<keyword evidence="4 7" id="KW-1133">Transmembrane helix</keyword>
<feature type="region of interest" description="Disordered" evidence="6">
    <location>
        <begin position="69"/>
        <end position="95"/>
    </location>
</feature>
<name>A0A5J5IMQ7_9MICO</name>